<dbReference type="RefSeq" id="XP_025600356.1">
    <property type="nucleotide sequence ID" value="XM_025743942.1"/>
</dbReference>
<evidence type="ECO:0000313" key="3">
    <source>
        <dbReference type="Proteomes" id="UP000245946"/>
    </source>
</evidence>
<dbReference type="EMBL" id="KZ819286">
    <property type="protein sequence ID" value="PWO00078.1"/>
    <property type="molecule type" value="Genomic_DNA"/>
</dbReference>
<keyword evidence="3" id="KW-1185">Reference proteome</keyword>
<accession>A0A316ZE78</accession>
<dbReference type="PANTHER" id="PTHR11799">
    <property type="entry name" value="PARAOXONASE"/>
    <property type="match status" value="1"/>
</dbReference>
<reference evidence="2 3" key="1">
    <citation type="journal article" date="2018" name="Mol. Biol. Evol.">
        <title>Broad Genomic Sampling Reveals a Smut Pathogenic Ancestry of the Fungal Clade Ustilaginomycotina.</title>
        <authorList>
            <person name="Kijpornyongpan T."/>
            <person name="Mondo S.J."/>
            <person name="Barry K."/>
            <person name="Sandor L."/>
            <person name="Lee J."/>
            <person name="Lipzen A."/>
            <person name="Pangilinan J."/>
            <person name="LaButti K."/>
            <person name="Hainaut M."/>
            <person name="Henrissat B."/>
            <person name="Grigoriev I.V."/>
            <person name="Spatafora J.W."/>
            <person name="Aime M.C."/>
        </authorList>
    </citation>
    <scope>NUCLEOTIDE SEQUENCE [LARGE SCALE GENOMIC DNA]</scope>
    <source>
        <strain evidence="2 3">MCA 4186</strain>
    </source>
</reference>
<protein>
    <recommendedName>
        <fullName evidence="4">Calcium-dependent phosphotriesterase</fullName>
    </recommendedName>
</protein>
<gene>
    <name evidence="2" type="ORF">FA09DRAFT_336910</name>
</gene>
<evidence type="ECO:0000256" key="1">
    <source>
        <dbReference type="SAM" id="MobiDB-lite"/>
    </source>
</evidence>
<dbReference type="PANTHER" id="PTHR11799:SF30">
    <property type="entry name" value="SERUM PARAOXONASE_ARYLESTERASE 2"/>
    <property type="match status" value="1"/>
</dbReference>
<dbReference type="InterPro" id="IPR051288">
    <property type="entry name" value="Serum_paraoxonase/arylesterase"/>
</dbReference>
<dbReference type="OrthoDB" id="5307922at2759"/>
<feature type="region of interest" description="Disordered" evidence="1">
    <location>
        <begin position="453"/>
        <end position="472"/>
    </location>
</feature>
<dbReference type="Gene3D" id="2.120.10.30">
    <property type="entry name" value="TolB, C-terminal domain"/>
    <property type="match status" value="1"/>
</dbReference>
<evidence type="ECO:0000313" key="2">
    <source>
        <dbReference type="EMBL" id="PWO00078.1"/>
    </source>
</evidence>
<dbReference type="GeneID" id="37271486"/>
<organism evidence="2 3">
    <name type="scientific">Tilletiopsis washingtonensis</name>
    <dbReference type="NCBI Taxonomy" id="58919"/>
    <lineage>
        <taxon>Eukaryota</taxon>
        <taxon>Fungi</taxon>
        <taxon>Dikarya</taxon>
        <taxon>Basidiomycota</taxon>
        <taxon>Ustilaginomycotina</taxon>
        <taxon>Exobasidiomycetes</taxon>
        <taxon>Entylomatales</taxon>
        <taxon>Entylomatales incertae sedis</taxon>
        <taxon>Tilletiopsis</taxon>
    </lineage>
</organism>
<name>A0A316ZE78_9BASI</name>
<dbReference type="InterPro" id="IPR011042">
    <property type="entry name" value="6-blade_b-propeller_TolB-like"/>
</dbReference>
<proteinExistence type="predicted"/>
<sequence length="498" mass="52642">MARPPQPAPAAAAAAGARGSLLVPVLLAVVAVLGLQVSQHADWLQLQLIAPKLPDHWVRPATLGEQPQCQQLFAVAADARARDGQQRTEFCEDVELLHGSPGWALLSCDPGRGEWNTVMGPLKDPASRGGLWTTKLGSQTQPKLLPLHGFPENATFHPLGTAYVPASGAHPGRLFVVNHAEESSAIEVFDMSLVDEEWRAAHVRSLRSPVATHSPNGLAALGRNELLVSQDHMFVLRPPPLEQFVALLAPRLGPLAEPLAWLLSSPARHILPRLETVLGLPLGWVSHVSFVEEPTVEPQASVVASRIPFANGISLTPRGSMLAVASTMTPAVKLFRPAGTAAGKPDWSQPLQLAGEIHVPHGCDNIAFSAPEPDQPADSLFDGARLLITGHPSGLRLIRFARNPRGAEPAGSWIVDALPKSAGAQLAPDTAPLPAQDRALKANEAVTVRTLYQSQRGQAPGTPSSAGSDWAREDNASEGTLIMGGLYGGVSVCHGVGL</sequence>
<evidence type="ECO:0008006" key="4">
    <source>
        <dbReference type="Google" id="ProtNLM"/>
    </source>
</evidence>
<dbReference type="AlphaFoldDB" id="A0A316ZE78"/>
<dbReference type="SUPFAM" id="SSF63829">
    <property type="entry name" value="Calcium-dependent phosphotriesterase"/>
    <property type="match status" value="1"/>
</dbReference>
<dbReference type="Proteomes" id="UP000245946">
    <property type="component" value="Unassembled WGS sequence"/>
</dbReference>
<feature type="compositionally biased region" description="Polar residues" evidence="1">
    <location>
        <begin position="453"/>
        <end position="467"/>
    </location>
</feature>